<evidence type="ECO:0000313" key="2">
    <source>
        <dbReference type="Proteomes" id="UP000587626"/>
    </source>
</evidence>
<reference evidence="1 2" key="1">
    <citation type="submission" date="2018-08" db="EMBL/GenBank/DDBJ databases">
        <authorList>
            <consortium name="GenomeTrakr network: Whole genome sequencing for foodborne pathogen traceback"/>
        </authorList>
    </citation>
    <scope>NUCLEOTIDE SEQUENCE [LARGE SCALE GENOMIC DNA]</scope>
    <source>
        <strain evidence="1 2">NC_STEC194</strain>
    </source>
</reference>
<dbReference type="EMBL" id="AATLXB010000037">
    <property type="protein sequence ID" value="EFM7861801.1"/>
    <property type="molecule type" value="Genomic_DNA"/>
</dbReference>
<dbReference type="RefSeq" id="WP_001007918.1">
    <property type="nucleotide sequence ID" value="NZ_AP022215.1"/>
</dbReference>
<comment type="caution">
    <text evidence="1">The sequence shown here is derived from an EMBL/GenBank/DDBJ whole genome shotgun (WGS) entry which is preliminary data.</text>
</comment>
<sequence>MAISAKKAAYKEKKAKAAELAKLRRQQKAALTRMIKKAREDGTFDSLPDDIKAKCLKHEAKREKAAYFYNQWKEKQAYAARREEVAGIDELSLQHFKSI</sequence>
<accession>A0A0A1ACT2</accession>
<dbReference type="GeneID" id="86860944"/>
<proteinExistence type="predicted"/>
<gene>
    <name evidence="1" type="ORF">B6R15_003081</name>
</gene>
<name>A0A0A1ACT2_ECOLX</name>
<dbReference type="AlphaFoldDB" id="A0A0A1ACT2"/>
<organism evidence="1 2">
    <name type="scientific">Escherichia coli</name>
    <dbReference type="NCBI Taxonomy" id="562"/>
    <lineage>
        <taxon>Bacteria</taxon>
        <taxon>Pseudomonadati</taxon>
        <taxon>Pseudomonadota</taxon>
        <taxon>Gammaproteobacteria</taxon>
        <taxon>Enterobacterales</taxon>
        <taxon>Enterobacteriaceae</taxon>
        <taxon>Escherichia</taxon>
    </lineage>
</organism>
<dbReference type="Proteomes" id="UP000587626">
    <property type="component" value="Unassembled WGS sequence"/>
</dbReference>
<protein>
    <submittedName>
        <fullName evidence="1">Uncharacterized protein</fullName>
    </submittedName>
</protein>
<evidence type="ECO:0000313" key="1">
    <source>
        <dbReference type="EMBL" id="EFM7861801.1"/>
    </source>
</evidence>